<organism evidence="2 3">
    <name type="scientific">Desulfobulbus oralis</name>
    <dbReference type="NCBI Taxonomy" id="1986146"/>
    <lineage>
        <taxon>Bacteria</taxon>
        <taxon>Pseudomonadati</taxon>
        <taxon>Thermodesulfobacteriota</taxon>
        <taxon>Desulfobulbia</taxon>
        <taxon>Desulfobulbales</taxon>
        <taxon>Desulfobulbaceae</taxon>
        <taxon>Desulfobulbus</taxon>
    </lineage>
</organism>
<keyword evidence="3" id="KW-1185">Reference proteome</keyword>
<evidence type="ECO:0000313" key="3">
    <source>
        <dbReference type="Proteomes" id="UP000239867"/>
    </source>
</evidence>
<evidence type="ECO:0000256" key="1">
    <source>
        <dbReference type="SAM" id="Phobius"/>
    </source>
</evidence>
<sequence length="88" mass="10050">MSGTAGRVKRLYILAHFIRAHEFKFMLTKMHQRTRAFTIGIWVRKTDYIPVLLSVRAFIGRKNSANIALPGVIPLSIIVILACIWVNQ</sequence>
<evidence type="ECO:0000313" key="2">
    <source>
        <dbReference type="EMBL" id="AVD70895.1"/>
    </source>
</evidence>
<gene>
    <name evidence="2" type="ORF">CAY53_04880</name>
</gene>
<dbReference type="EMBL" id="CP021255">
    <property type="protein sequence ID" value="AVD70895.1"/>
    <property type="molecule type" value="Genomic_DNA"/>
</dbReference>
<dbReference type="AlphaFoldDB" id="A0A2L1GMI4"/>
<reference evidence="2 3" key="1">
    <citation type="journal article" date="2018" name="MBio">
        <title>Insights into the evolution of host association through the isolation and characterization of a novel human periodontal pathobiont, Desulfobulbus oralis.</title>
        <authorList>
            <person name="Cross K.L."/>
            <person name="Chirania P."/>
            <person name="Xiong W."/>
            <person name="Beall C.J."/>
            <person name="Elkins J.G."/>
            <person name="Giannone R.J."/>
            <person name="Griffen A.L."/>
            <person name="Guss A.M."/>
            <person name="Hettich R.L."/>
            <person name="Joshi S.S."/>
            <person name="Mokrzan E.M."/>
            <person name="Martin R.K."/>
            <person name="Zhulin I.B."/>
            <person name="Leys E.J."/>
            <person name="Podar M."/>
        </authorList>
    </citation>
    <scope>NUCLEOTIDE SEQUENCE [LARGE SCALE GENOMIC DNA]</scope>
    <source>
        <strain evidence="2 3">ORNL</strain>
    </source>
</reference>
<proteinExistence type="predicted"/>
<keyword evidence="1" id="KW-1133">Transmembrane helix</keyword>
<keyword evidence="1" id="KW-0472">Membrane</keyword>
<keyword evidence="1" id="KW-0812">Transmembrane</keyword>
<dbReference type="Proteomes" id="UP000239867">
    <property type="component" value="Chromosome"/>
</dbReference>
<accession>A0A2L1GMI4</accession>
<protein>
    <submittedName>
        <fullName evidence="2">Uncharacterized protein</fullName>
    </submittedName>
</protein>
<feature type="transmembrane region" description="Helical" evidence="1">
    <location>
        <begin position="67"/>
        <end position="87"/>
    </location>
</feature>
<name>A0A2L1GMI4_9BACT</name>
<dbReference type="KEGG" id="deo:CAY53_04880"/>